<dbReference type="AlphaFoldDB" id="A0A6J6FWD9"/>
<protein>
    <submittedName>
        <fullName evidence="4">Unannotated protein</fullName>
    </submittedName>
</protein>
<evidence type="ECO:0000313" key="3">
    <source>
        <dbReference type="EMBL" id="CAB4370788.1"/>
    </source>
</evidence>
<sequence>MPTERLNGIDLHWEQAGEGPRLLMFNGSGSTIERMRPLFDVLASQFDVVLHDQRGLGRTEIPVGPYSMKEYAADAIALVDFLGWDTFNVIGISFGGMVAQEFAVTVPERVERLALLCTSPGGAGGSSYPLHELRSMDESERAGISMTIMDTRFTPEWLAAHPADQLFVDGISGQYGAKPGSDAERGEIEQLNARSTHDVWDRLKHITAPTFIGAGRYDGIAPLSNSEAMAERIPNAELHVYEGGHGFFAQDATAFPDVFNFLAG</sequence>
<dbReference type="InterPro" id="IPR000073">
    <property type="entry name" value="AB_hydrolase_1"/>
</dbReference>
<dbReference type="PRINTS" id="PR00111">
    <property type="entry name" value="ABHYDROLASE"/>
</dbReference>
<accession>A0A6J6FWD9</accession>
<dbReference type="EMBL" id="CAFAAM010000002">
    <property type="protein sequence ID" value="CAB4791836.1"/>
    <property type="molecule type" value="Genomic_DNA"/>
</dbReference>
<dbReference type="SUPFAM" id="SSF53474">
    <property type="entry name" value="alpha/beta-Hydrolases"/>
    <property type="match status" value="1"/>
</dbReference>
<evidence type="ECO:0000259" key="1">
    <source>
        <dbReference type="Pfam" id="PF00561"/>
    </source>
</evidence>
<dbReference type="PANTHER" id="PTHR43433">
    <property type="entry name" value="HYDROLASE, ALPHA/BETA FOLD FAMILY PROTEIN"/>
    <property type="match status" value="1"/>
</dbReference>
<dbReference type="EMBL" id="CAESAL010000021">
    <property type="protein sequence ID" value="CAB4339132.1"/>
    <property type="molecule type" value="Genomic_DNA"/>
</dbReference>
<dbReference type="Gene3D" id="3.40.50.1820">
    <property type="entry name" value="alpha/beta hydrolase"/>
    <property type="match status" value="1"/>
</dbReference>
<dbReference type="EMBL" id="CAEUNJ010000012">
    <property type="protein sequence ID" value="CAB4370788.1"/>
    <property type="molecule type" value="Genomic_DNA"/>
</dbReference>
<evidence type="ECO:0000313" key="7">
    <source>
        <dbReference type="EMBL" id="CAB4791836.1"/>
    </source>
</evidence>
<organism evidence="4">
    <name type="scientific">freshwater metagenome</name>
    <dbReference type="NCBI Taxonomy" id="449393"/>
    <lineage>
        <taxon>unclassified sequences</taxon>
        <taxon>metagenomes</taxon>
        <taxon>ecological metagenomes</taxon>
    </lineage>
</organism>
<reference evidence="4" key="1">
    <citation type="submission" date="2020-05" db="EMBL/GenBank/DDBJ databases">
        <authorList>
            <person name="Chiriac C."/>
            <person name="Salcher M."/>
            <person name="Ghai R."/>
            <person name="Kavagutti S V."/>
        </authorList>
    </citation>
    <scope>NUCLEOTIDE SEQUENCE</scope>
</reference>
<evidence type="ECO:0000313" key="2">
    <source>
        <dbReference type="EMBL" id="CAB4339132.1"/>
    </source>
</evidence>
<evidence type="ECO:0000313" key="9">
    <source>
        <dbReference type="EMBL" id="CAB5075017.1"/>
    </source>
</evidence>
<evidence type="ECO:0000313" key="5">
    <source>
        <dbReference type="EMBL" id="CAB4611556.1"/>
    </source>
</evidence>
<gene>
    <name evidence="4" type="ORF">UFOPK1762_01471</name>
    <name evidence="5" type="ORF">UFOPK1906_00069</name>
    <name evidence="6" type="ORF">UFOPK2624_01292</name>
    <name evidence="7" type="ORF">UFOPK3010_00024</name>
    <name evidence="2" type="ORF">UFOPK3331_00826</name>
    <name evidence="8" type="ORF">UFOPK3785_00559</name>
    <name evidence="3" type="ORF">UFOPK4201_00428</name>
    <name evidence="9" type="ORF">UFOPK4371_00417</name>
</gene>
<evidence type="ECO:0000313" key="4">
    <source>
        <dbReference type="EMBL" id="CAB4593386.1"/>
    </source>
</evidence>
<dbReference type="EMBL" id="CAEZTY010000067">
    <property type="protein sequence ID" value="CAB4593386.1"/>
    <property type="molecule type" value="Genomic_DNA"/>
</dbReference>
<evidence type="ECO:0000313" key="8">
    <source>
        <dbReference type="EMBL" id="CAB4946676.1"/>
    </source>
</evidence>
<dbReference type="EMBL" id="CAEZVC010000002">
    <property type="protein sequence ID" value="CAB4611556.1"/>
    <property type="molecule type" value="Genomic_DNA"/>
</dbReference>
<proteinExistence type="predicted"/>
<dbReference type="EMBL" id="CAFBRD010000013">
    <property type="protein sequence ID" value="CAB5075017.1"/>
    <property type="molecule type" value="Genomic_DNA"/>
</dbReference>
<dbReference type="EMBL" id="CAEZXY010000064">
    <property type="protein sequence ID" value="CAB4714232.1"/>
    <property type="molecule type" value="Genomic_DNA"/>
</dbReference>
<feature type="domain" description="AB hydrolase-1" evidence="1">
    <location>
        <begin position="20"/>
        <end position="118"/>
    </location>
</feature>
<dbReference type="EMBL" id="CAFBNJ010000020">
    <property type="protein sequence ID" value="CAB4946676.1"/>
    <property type="molecule type" value="Genomic_DNA"/>
</dbReference>
<dbReference type="PANTHER" id="PTHR43433:SF10">
    <property type="entry name" value="AB HYDROLASE-1 DOMAIN-CONTAINING PROTEIN"/>
    <property type="match status" value="1"/>
</dbReference>
<dbReference type="InterPro" id="IPR050471">
    <property type="entry name" value="AB_hydrolase"/>
</dbReference>
<evidence type="ECO:0000313" key="6">
    <source>
        <dbReference type="EMBL" id="CAB4714232.1"/>
    </source>
</evidence>
<name>A0A6J6FWD9_9ZZZZ</name>
<dbReference type="InterPro" id="IPR029058">
    <property type="entry name" value="AB_hydrolase_fold"/>
</dbReference>
<dbReference type="Pfam" id="PF00561">
    <property type="entry name" value="Abhydrolase_1"/>
    <property type="match status" value="1"/>
</dbReference>